<dbReference type="InterPro" id="IPR036264">
    <property type="entry name" value="Bact_exopeptidase_dim_dom"/>
</dbReference>
<dbReference type="EMBL" id="JBEPLW010000003">
    <property type="protein sequence ID" value="MET3575047.1"/>
    <property type="molecule type" value="Genomic_DNA"/>
</dbReference>
<comment type="caution">
    <text evidence="2">The sequence shown here is derived from an EMBL/GenBank/DDBJ whole genome shotgun (WGS) entry which is preliminary data.</text>
</comment>
<dbReference type="Gene3D" id="3.40.630.10">
    <property type="entry name" value="Zn peptidases"/>
    <property type="match status" value="2"/>
</dbReference>
<dbReference type="InterPro" id="IPR052030">
    <property type="entry name" value="Peptidase_M20/M20A_hydrolases"/>
</dbReference>
<evidence type="ECO:0000313" key="3">
    <source>
        <dbReference type="Proteomes" id="UP001549099"/>
    </source>
</evidence>
<dbReference type="SUPFAM" id="SSF55031">
    <property type="entry name" value="Bacterial exopeptidase dimerisation domain"/>
    <property type="match status" value="1"/>
</dbReference>
<keyword evidence="3" id="KW-1185">Reference proteome</keyword>
<protein>
    <submittedName>
        <fullName evidence="2">Aminobenzoyl-glutamate utilization protein A</fullName>
    </submittedName>
</protein>
<dbReference type="PANTHER" id="PTHR30575">
    <property type="entry name" value="PEPTIDASE M20"/>
    <property type="match status" value="1"/>
</dbReference>
<dbReference type="InterPro" id="IPR011650">
    <property type="entry name" value="Peptidase_M20_dimer"/>
</dbReference>
<evidence type="ECO:0000259" key="1">
    <source>
        <dbReference type="Pfam" id="PF07687"/>
    </source>
</evidence>
<dbReference type="Proteomes" id="UP001549099">
    <property type="component" value="Unassembled WGS sequence"/>
</dbReference>
<reference evidence="2 3" key="1">
    <citation type="submission" date="2024-06" db="EMBL/GenBank/DDBJ databases">
        <title>Genomic Encyclopedia of Type Strains, Phase IV (KMG-IV): sequencing the most valuable type-strain genomes for metagenomic binning, comparative biology and taxonomic classification.</title>
        <authorList>
            <person name="Goeker M."/>
        </authorList>
    </citation>
    <scope>NUCLEOTIDE SEQUENCE [LARGE SCALE GENOMIC DNA]</scope>
    <source>
        <strain evidence="2 3">DSM 26128</strain>
    </source>
</reference>
<dbReference type="PIRSF" id="PIRSF005962">
    <property type="entry name" value="Pept_M20D_amidohydro"/>
    <property type="match status" value="1"/>
</dbReference>
<evidence type="ECO:0000313" key="2">
    <source>
        <dbReference type="EMBL" id="MET3575047.1"/>
    </source>
</evidence>
<gene>
    <name evidence="2" type="ORF">ABID49_000931</name>
</gene>
<organism evidence="2 3">
    <name type="scientific">Bhargavaea ullalensis</name>
    <dbReference type="NCBI Taxonomy" id="1265685"/>
    <lineage>
        <taxon>Bacteria</taxon>
        <taxon>Bacillati</taxon>
        <taxon>Bacillota</taxon>
        <taxon>Bacilli</taxon>
        <taxon>Bacillales</taxon>
        <taxon>Caryophanaceae</taxon>
        <taxon>Bhargavaea</taxon>
    </lineage>
</organism>
<dbReference type="PANTHER" id="PTHR30575:SF3">
    <property type="entry name" value="PEPTIDASE M20 DIMERISATION DOMAIN-CONTAINING PROTEIN"/>
    <property type="match status" value="1"/>
</dbReference>
<dbReference type="SUPFAM" id="SSF53187">
    <property type="entry name" value="Zn-dependent exopeptidases"/>
    <property type="match status" value="1"/>
</dbReference>
<feature type="domain" description="Peptidase M20 dimerisation" evidence="1">
    <location>
        <begin position="227"/>
        <end position="313"/>
    </location>
</feature>
<sequence>MLNEQLKAELIDRRRDLHRHPEQGFLEMRTASIVASELIRLGFEIRTGTDVMKPDAVMGKPSDEETAAHFEWAKANGADPRTVDRFKEGYTGIVADLKTGRPGSLTVFRVDMDALPITESDSDDHVPRRENFRSLNEGSMHACGHDAHTTIGLGLARLLSENAGLLSGTVRLIFQPAEEGTRGARSMAEAGVVDGADFFIATHVGTGVPHGTFLAASNGFLATSKIDVTFRGIASHAGAKPEEGCNALLAAATAAVHLHAIPRHSGGSSRVNVGELHAGSGRNVIADRAEMKIETRGQNADVNAFMKAQAERIIRGAADMYGVDVEFRTVGEAVDCQCSEGLARTLAEVAADSAFVETVVLEDNASAGSEDATYFMERVIQNGGEATYCIAGTDLAAGHHNERFDINEETMFAAVDVLFRAALRLNGDAG</sequence>
<dbReference type="Pfam" id="PF07687">
    <property type="entry name" value="M20_dimer"/>
    <property type="match status" value="1"/>
</dbReference>
<dbReference type="InterPro" id="IPR017439">
    <property type="entry name" value="Amidohydrolase"/>
</dbReference>
<name>A0ABV2GAE4_9BACL</name>
<proteinExistence type="predicted"/>
<dbReference type="RefSeq" id="WP_354195820.1">
    <property type="nucleotide sequence ID" value="NZ_JBEPLW010000003.1"/>
</dbReference>
<accession>A0ABV2GAE4</accession>
<dbReference type="Pfam" id="PF01546">
    <property type="entry name" value="Peptidase_M20"/>
    <property type="match status" value="1"/>
</dbReference>
<dbReference type="InterPro" id="IPR002933">
    <property type="entry name" value="Peptidase_M20"/>
</dbReference>
<dbReference type="NCBIfam" id="TIGR01891">
    <property type="entry name" value="amidohydrolases"/>
    <property type="match status" value="1"/>
</dbReference>